<evidence type="ECO:0000256" key="1">
    <source>
        <dbReference type="PROSITE-ProRule" id="PRU00023"/>
    </source>
</evidence>
<keyword evidence="5" id="KW-1185">Reference proteome</keyword>
<dbReference type="GeneID" id="28941729"/>
<dbReference type="SUPFAM" id="SSF48403">
    <property type="entry name" value="Ankyrin repeat"/>
    <property type="match status" value="1"/>
</dbReference>
<dbReference type="Pfam" id="PF01843">
    <property type="entry name" value="DIL"/>
    <property type="match status" value="1"/>
</dbReference>
<dbReference type="Proteomes" id="UP000053447">
    <property type="component" value="Unassembled WGS sequence"/>
</dbReference>
<dbReference type="VEuPathDB" id="FungiDB:T551_03211"/>
<dbReference type="InterPro" id="IPR052072">
    <property type="entry name" value="Vascular_dev_regulator"/>
</dbReference>
<dbReference type="PROSITE" id="PS50297">
    <property type="entry name" value="ANK_REP_REGION"/>
    <property type="match status" value="2"/>
</dbReference>
<dbReference type="eggNOG" id="ENOG502QRMC">
    <property type="taxonomic scope" value="Eukaryota"/>
</dbReference>
<feature type="compositionally biased region" description="Low complexity" evidence="2">
    <location>
        <begin position="729"/>
        <end position="741"/>
    </location>
</feature>
<dbReference type="OrthoDB" id="426293at2759"/>
<feature type="compositionally biased region" description="Polar residues" evidence="2">
    <location>
        <begin position="9"/>
        <end position="23"/>
    </location>
</feature>
<dbReference type="CDD" id="cd15473">
    <property type="entry name" value="Myo5p-like_CBD_DIL_ANK"/>
    <property type="match status" value="1"/>
</dbReference>
<evidence type="ECO:0000313" key="4">
    <source>
        <dbReference type="EMBL" id="KTW27217.1"/>
    </source>
</evidence>
<dbReference type="PANTHER" id="PTHR16027:SF6">
    <property type="entry name" value="DILUTE DOMAIN-CONTAINING PROTEIN"/>
    <property type="match status" value="1"/>
</dbReference>
<dbReference type="GO" id="GO:0051020">
    <property type="term" value="F:GTPase binding"/>
    <property type="evidence" value="ECO:0007669"/>
    <property type="project" value="TreeGrafter"/>
</dbReference>
<feature type="region of interest" description="Disordered" evidence="2">
    <location>
        <begin position="1"/>
        <end position="25"/>
    </location>
</feature>
<dbReference type="SMART" id="SM00248">
    <property type="entry name" value="ANK"/>
    <property type="match status" value="2"/>
</dbReference>
<dbReference type="InterPro" id="IPR036770">
    <property type="entry name" value="Ankyrin_rpt-contain_sf"/>
</dbReference>
<dbReference type="SMART" id="SM01132">
    <property type="entry name" value="DIL"/>
    <property type="match status" value="1"/>
</dbReference>
<evidence type="ECO:0000256" key="2">
    <source>
        <dbReference type="SAM" id="MobiDB-lite"/>
    </source>
</evidence>
<accession>A0A0W4ZFQ1</accession>
<dbReference type="InterPro" id="IPR002710">
    <property type="entry name" value="Dilute_dom"/>
</dbReference>
<dbReference type="PROSITE" id="PS50088">
    <property type="entry name" value="ANK_REPEAT"/>
    <property type="match status" value="2"/>
</dbReference>
<evidence type="ECO:0000313" key="5">
    <source>
        <dbReference type="Proteomes" id="UP000053447"/>
    </source>
</evidence>
<dbReference type="EMBL" id="LFWA01000015">
    <property type="protein sequence ID" value="KTW27217.1"/>
    <property type="molecule type" value="Genomic_DNA"/>
</dbReference>
<comment type="caution">
    <text evidence="4">The sequence shown here is derived from an EMBL/GenBank/DDBJ whole genome shotgun (WGS) entry which is preliminary data.</text>
</comment>
<dbReference type="AlphaFoldDB" id="A0A0W4ZFQ1"/>
<dbReference type="STRING" id="1408657.A0A0W4ZFQ1"/>
<feature type="region of interest" description="Disordered" evidence="2">
    <location>
        <begin position="729"/>
        <end position="769"/>
    </location>
</feature>
<gene>
    <name evidence="4" type="ORF">T551_03211</name>
</gene>
<dbReference type="Gene3D" id="1.25.40.20">
    <property type="entry name" value="Ankyrin repeat-containing domain"/>
    <property type="match status" value="1"/>
</dbReference>
<dbReference type="RefSeq" id="XP_018228373.1">
    <property type="nucleotide sequence ID" value="XM_018375474.1"/>
</dbReference>
<dbReference type="InterPro" id="IPR002110">
    <property type="entry name" value="Ankyrin_rpt"/>
</dbReference>
<organism evidence="4 5">
    <name type="scientific">Pneumocystis jirovecii (strain RU7)</name>
    <name type="common">Human pneumocystis pneumonia agent</name>
    <dbReference type="NCBI Taxonomy" id="1408657"/>
    <lineage>
        <taxon>Eukaryota</taxon>
        <taxon>Fungi</taxon>
        <taxon>Dikarya</taxon>
        <taxon>Ascomycota</taxon>
        <taxon>Taphrinomycotina</taxon>
        <taxon>Pneumocystomycetes</taxon>
        <taxon>Pneumocystaceae</taxon>
        <taxon>Pneumocystis</taxon>
    </lineage>
</organism>
<feature type="repeat" description="ANK" evidence="1">
    <location>
        <begin position="169"/>
        <end position="201"/>
    </location>
</feature>
<dbReference type="PANTHER" id="PTHR16027">
    <property type="entry name" value="DILUTE DOMAIN-CONTAINING PROTEIN YPR089W"/>
    <property type="match status" value="1"/>
</dbReference>
<sequence length="769" mass="87593">MNDTHSDDVQNSANSSAHSSTCGTVPLDRFVTDTDSIHSLEYQPVDCADGREWPWVDPWTGKKGSECETVLPTAAKSTKNEDASVLAEEFLTEEEKRGILQSAFIRAASHGDVERIESMLHGKAREYIDLDGRDESGGTAIIFAACYGHQSVVEALLEAGADIHVQDKVKWSPLMWAMNNHHSNIVKLLLAHGASLDNIDVSTIEPSAVHSTSDTGNHDWYNEGSVEQFEAHMEECELQRRMDMESSLGIEMDLASFGLEEGLEGGLGIEQGERGLIEDDFVWNKCLPEQMYVFSEDHIPCILDMVITDFEPLRSVDQKVFPADVIFLSIRFAHYYGTNDMLNKLLYGTLERVQGLMKHKSDDMAILAFWISNCTLLLYYVKKDPGLLVAVIDFQLQLTELIHEIYLSFIQESKTRIEKHLDDSIIDYETISAHENVTFENEWRIFRRQKKKDAANSYFLHEKHATPSPLLITILLSSIFFILDVYNVHPVIFKQAISQIFYWLSMELFNRIIMKKACLSRTKAMDIRLNISVIEDWTRVNSYQFENGINTRSSRLEYKSFSMYDCLKNHMAPLIQLLQWLQCITSLNSIQNIETTIGALDLLTSAQLLYVVKNYRLEVDENKIGKEIVRYLSQQVTKNTNARRESLKKIKNKTIDASSTPRSFLNKEKPGCSNLLMDATLMLPFTLPTNIDLLVNYGTKVIEVNKKKQKYFVPVIPSDFMDMLNKKVNNSNNENQQTKTSDNTKSDNEIQNTESTKNKSSETFKDTAS</sequence>
<dbReference type="PROSITE" id="PS51126">
    <property type="entry name" value="DILUTE"/>
    <property type="match status" value="1"/>
</dbReference>
<dbReference type="InterPro" id="IPR037986">
    <property type="entry name" value="Myo5p-like_CBD_DIL"/>
</dbReference>
<evidence type="ECO:0000259" key="3">
    <source>
        <dbReference type="PROSITE" id="PS51126"/>
    </source>
</evidence>
<feature type="compositionally biased region" description="Basic and acidic residues" evidence="2">
    <location>
        <begin position="756"/>
        <end position="769"/>
    </location>
</feature>
<reference evidence="5" key="1">
    <citation type="journal article" date="2016" name="Nat. Commun.">
        <title>Genome analysis of three Pneumocystis species reveals adaptation mechanisms to life exclusively in mammalian hosts.</title>
        <authorList>
            <person name="Ma L."/>
            <person name="Chen Z."/>
            <person name="Huang D.W."/>
            <person name="Kutty G."/>
            <person name="Ishihara M."/>
            <person name="Wang H."/>
            <person name="Abouelleil A."/>
            <person name="Bishop L."/>
            <person name="Davey E."/>
            <person name="Deng R."/>
            <person name="Deng X."/>
            <person name="Fan L."/>
            <person name="Fantoni G."/>
            <person name="Fitzgerald M."/>
            <person name="Gogineni E."/>
            <person name="Goldberg J.M."/>
            <person name="Handley G."/>
            <person name="Hu X."/>
            <person name="Huber C."/>
            <person name="Jiao X."/>
            <person name="Jones K."/>
            <person name="Levin J.Z."/>
            <person name="Liu Y."/>
            <person name="Macdonald P."/>
            <person name="Melnikov A."/>
            <person name="Raley C."/>
            <person name="Sassi M."/>
            <person name="Sherman B.T."/>
            <person name="Song X."/>
            <person name="Sykes S."/>
            <person name="Tran B."/>
            <person name="Walsh L."/>
            <person name="Xia Y."/>
            <person name="Yang J."/>
            <person name="Young S."/>
            <person name="Zeng Q."/>
            <person name="Zheng X."/>
            <person name="Stephens R."/>
            <person name="Nusbaum C."/>
            <person name="Birren B.W."/>
            <person name="Azadi P."/>
            <person name="Lempicki R.A."/>
            <person name="Cuomo C.A."/>
            <person name="Kovacs J.A."/>
        </authorList>
    </citation>
    <scope>NUCLEOTIDE SEQUENCE [LARGE SCALE GENOMIC DNA]</scope>
    <source>
        <strain evidence="5">RU7</strain>
    </source>
</reference>
<keyword evidence="1" id="KW-0040">ANK repeat</keyword>
<feature type="repeat" description="ANK" evidence="1">
    <location>
        <begin position="136"/>
        <end position="168"/>
    </location>
</feature>
<dbReference type="Pfam" id="PF12796">
    <property type="entry name" value="Ank_2"/>
    <property type="match status" value="1"/>
</dbReference>
<protein>
    <recommendedName>
        <fullName evidence="3">Dilute domain-containing protein</fullName>
    </recommendedName>
</protein>
<name>A0A0W4ZFQ1_PNEJ7</name>
<proteinExistence type="predicted"/>
<feature type="domain" description="Dilute" evidence="3">
    <location>
        <begin position="347"/>
        <end position="638"/>
    </location>
</feature>